<keyword evidence="9" id="KW-1185">Reference proteome</keyword>
<comment type="caution">
    <text evidence="8">The sequence shown here is derived from an EMBL/GenBank/DDBJ whole genome shotgun (WGS) entry which is preliminary data.</text>
</comment>
<comment type="similarity">
    <text evidence="2">Belongs to the CD225/Dispanin family.</text>
</comment>
<sequence>MDPTESQPWGAQSTPQSPQPQVVPRTSQSPRPEGAQWTPQSPHSTDPWPHSALALAGSSGEGRALGQWGPLAPQGTPGVEGGSAPRGSSGSHGPSSTSPTQLRPGPPGHPPPLAPPNPTDPPLCLPQSRDRKVLGDYSGALSYGSTAKYLNITAQLLNVFLIALVIALIASGTITVVNLLHRGPD</sequence>
<comment type="subcellular location">
    <subcellularLocation>
        <location evidence="1">Membrane</location>
    </subcellularLocation>
</comment>
<feature type="transmembrane region" description="Helical" evidence="7">
    <location>
        <begin position="156"/>
        <end position="180"/>
    </location>
</feature>
<dbReference type="PANTHER" id="PTHR13999:SF4">
    <property type="entry name" value="INTERFERON-INDUCED TRANSMEMBRANE PROTEIN 3"/>
    <property type="match status" value="1"/>
</dbReference>
<feature type="compositionally biased region" description="Low complexity" evidence="6">
    <location>
        <begin position="12"/>
        <end position="30"/>
    </location>
</feature>
<keyword evidence="5 7" id="KW-0472">Membrane</keyword>
<evidence type="ECO:0000256" key="1">
    <source>
        <dbReference type="ARBA" id="ARBA00004370"/>
    </source>
</evidence>
<protein>
    <submittedName>
        <fullName evidence="8">Uncharacterized protein</fullName>
    </submittedName>
</protein>
<evidence type="ECO:0000256" key="3">
    <source>
        <dbReference type="ARBA" id="ARBA00022692"/>
    </source>
</evidence>
<dbReference type="PANTHER" id="PTHR13999">
    <property type="entry name" value="INTERFERON INDUCIBLE TRANSMEMBRANE PROTEIN"/>
    <property type="match status" value="1"/>
</dbReference>
<evidence type="ECO:0000256" key="6">
    <source>
        <dbReference type="SAM" id="MobiDB-lite"/>
    </source>
</evidence>
<dbReference type="InterPro" id="IPR007593">
    <property type="entry name" value="CD225/Dispanin_fam"/>
</dbReference>
<dbReference type="EMBL" id="JAUNZN010000004">
    <property type="protein sequence ID" value="KAK4822353.1"/>
    <property type="molecule type" value="Genomic_DNA"/>
</dbReference>
<feature type="region of interest" description="Disordered" evidence="6">
    <location>
        <begin position="1"/>
        <end position="123"/>
    </location>
</feature>
<feature type="compositionally biased region" description="Polar residues" evidence="6">
    <location>
        <begin position="1"/>
        <end position="11"/>
    </location>
</feature>
<evidence type="ECO:0000313" key="8">
    <source>
        <dbReference type="EMBL" id="KAK4822353.1"/>
    </source>
</evidence>
<evidence type="ECO:0000313" key="9">
    <source>
        <dbReference type="Proteomes" id="UP001333110"/>
    </source>
</evidence>
<dbReference type="AlphaFoldDB" id="A0AAN7P8B5"/>
<evidence type="ECO:0000256" key="5">
    <source>
        <dbReference type="ARBA" id="ARBA00023136"/>
    </source>
</evidence>
<dbReference type="Pfam" id="PF04505">
    <property type="entry name" value="CD225"/>
    <property type="match status" value="1"/>
</dbReference>
<keyword evidence="3 7" id="KW-0812">Transmembrane</keyword>
<evidence type="ECO:0000256" key="2">
    <source>
        <dbReference type="ARBA" id="ARBA00006843"/>
    </source>
</evidence>
<evidence type="ECO:0000256" key="4">
    <source>
        <dbReference type="ARBA" id="ARBA00022989"/>
    </source>
</evidence>
<accession>A0AAN7P8B5</accession>
<feature type="compositionally biased region" description="Pro residues" evidence="6">
    <location>
        <begin position="104"/>
        <end position="123"/>
    </location>
</feature>
<organism evidence="8 9">
    <name type="scientific">Mycteria americana</name>
    <name type="common">Wood stork</name>
    <dbReference type="NCBI Taxonomy" id="33587"/>
    <lineage>
        <taxon>Eukaryota</taxon>
        <taxon>Metazoa</taxon>
        <taxon>Chordata</taxon>
        <taxon>Craniata</taxon>
        <taxon>Vertebrata</taxon>
        <taxon>Euteleostomi</taxon>
        <taxon>Archelosauria</taxon>
        <taxon>Archosauria</taxon>
        <taxon>Dinosauria</taxon>
        <taxon>Saurischia</taxon>
        <taxon>Theropoda</taxon>
        <taxon>Coelurosauria</taxon>
        <taxon>Aves</taxon>
        <taxon>Neognathae</taxon>
        <taxon>Neoaves</taxon>
        <taxon>Aequornithes</taxon>
        <taxon>Ciconiiformes</taxon>
        <taxon>Ciconiidae</taxon>
        <taxon>Mycteria</taxon>
    </lineage>
</organism>
<name>A0AAN7P8B5_MYCAM</name>
<proteinExistence type="inferred from homology"/>
<dbReference type="GO" id="GO:0005886">
    <property type="term" value="C:plasma membrane"/>
    <property type="evidence" value="ECO:0007669"/>
    <property type="project" value="TreeGrafter"/>
</dbReference>
<evidence type="ECO:0000256" key="7">
    <source>
        <dbReference type="SAM" id="Phobius"/>
    </source>
</evidence>
<keyword evidence="4 7" id="KW-1133">Transmembrane helix</keyword>
<dbReference type="InterPro" id="IPR051517">
    <property type="entry name" value="IFITM_antiviral_protein"/>
</dbReference>
<dbReference type="Proteomes" id="UP001333110">
    <property type="component" value="Unassembled WGS sequence"/>
</dbReference>
<feature type="compositionally biased region" description="Low complexity" evidence="6">
    <location>
        <begin position="82"/>
        <end position="103"/>
    </location>
</feature>
<gene>
    <name evidence="8" type="ORF">QYF61_013544</name>
</gene>
<reference evidence="8 9" key="1">
    <citation type="journal article" date="2023" name="J. Hered.">
        <title>Chromosome-level genome of the wood stork (Mycteria americana) provides insight into avian chromosome evolution.</title>
        <authorList>
            <person name="Flamio R. Jr."/>
            <person name="Ramstad K.M."/>
        </authorList>
    </citation>
    <scope>NUCLEOTIDE SEQUENCE [LARGE SCALE GENOMIC DNA]</scope>
    <source>
        <strain evidence="8">JAX WOST 10</strain>
    </source>
</reference>